<sequence length="338" mass="38472">MSKTSFLNLLSRYQSNTCTETEKRMVEEWYDMLGQDYDQQLSDMELNAMHNRIWQNVTPAQKTVKLTKWKYISIAASIAILLVSGTLLLNYNNSERYFKEAVSYTSLSTYKNNTNKPVELVLSDQSVVTLHPNATIDYPNKFAGAKREVFLDGNAFFKVSHHPEKPFYVHNKDIIVKVLGTSFFIKETEKSAEVAVKNGKVMVKENIHASLLGQKKEYPKVLITANQMAAFDKEDKKLQTAIIEKPLPLYEAYDLPKPANSIESQKFYDTPLDKVFDTISKTYGIEIKLTNEALKKCTFTGDISNKELKEQLNLICQTISGTYTTEQTTIYIKGGTCN</sequence>
<dbReference type="InterPro" id="IPR032508">
    <property type="entry name" value="FecR_C"/>
</dbReference>
<dbReference type="PANTHER" id="PTHR30273">
    <property type="entry name" value="PERIPLASMIC SIGNAL SENSOR AND SIGMA FACTOR ACTIVATOR FECR-RELATED"/>
    <property type="match status" value="1"/>
</dbReference>
<evidence type="ECO:0000259" key="2">
    <source>
        <dbReference type="Pfam" id="PF16344"/>
    </source>
</evidence>
<proteinExistence type="predicted"/>
<feature type="domain" description="FecR protein" evidence="1">
    <location>
        <begin position="110"/>
        <end position="201"/>
    </location>
</feature>
<dbReference type="Proteomes" id="UP000219281">
    <property type="component" value="Unassembled WGS sequence"/>
</dbReference>
<keyword evidence="4" id="KW-1185">Reference proteome</keyword>
<dbReference type="AlphaFoldDB" id="A0A286AAL9"/>
<name>A0A286AAL9_9SPHI</name>
<feature type="domain" description="Protein FecR C-terminal" evidence="2">
    <location>
        <begin position="267"/>
        <end position="332"/>
    </location>
</feature>
<dbReference type="Pfam" id="PF04773">
    <property type="entry name" value="FecR"/>
    <property type="match status" value="1"/>
</dbReference>
<accession>A0A286AAL9</accession>
<dbReference type="Gene3D" id="3.55.50.30">
    <property type="match status" value="1"/>
</dbReference>
<organism evidence="3 4">
    <name type="scientific">Pedobacter xixiisoli</name>
    <dbReference type="NCBI Taxonomy" id="1476464"/>
    <lineage>
        <taxon>Bacteria</taxon>
        <taxon>Pseudomonadati</taxon>
        <taxon>Bacteroidota</taxon>
        <taxon>Sphingobacteriia</taxon>
        <taxon>Sphingobacteriales</taxon>
        <taxon>Sphingobacteriaceae</taxon>
        <taxon>Pedobacter</taxon>
    </lineage>
</organism>
<dbReference type="InterPro" id="IPR012373">
    <property type="entry name" value="Ferrdict_sens_TM"/>
</dbReference>
<dbReference type="Gene3D" id="2.60.120.1440">
    <property type="match status" value="1"/>
</dbReference>
<dbReference type="Pfam" id="PF16344">
    <property type="entry name" value="FecR_C"/>
    <property type="match status" value="1"/>
</dbReference>
<evidence type="ECO:0000313" key="4">
    <source>
        <dbReference type="Proteomes" id="UP000219281"/>
    </source>
</evidence>
<dbReference type="InterPro" id="IPR006860">
    <property type="entry name" value="FecR"/>
</dbReference>
<gene>
    <name evidence="3" type="ORF">SAMN06297358_3226</name>
</gene>
<dbReference type="OrthoDB" id="645173at2"/>
<evidence type="ECO:0000259" key="1">
    <source>
        <dbReference type="Pfam" id="PF04773"/>
    </source>
</evidence>
<dbReference type="RefSeq" id="WP_097133026.1">
    <property type="nucleotide sequence ID" value="NZ_OCMT01000003.1"/>
</dbReference>
<dbReference type="GO" id="GO:0016989">
    <property type="term" value="F:sigma factor antagonist activity"/>
    <property type="evidence" value="ECO:0007669"/>
    <property type="project" value="TreeGrafter"/>
</dbReference>
<reference evidence="4" key="1">
    <citation type="submission" date="2017-09" db="EMBL/GenBank/DDBJ databases">
        <authorList>
            <person name="Varghese N."/>
            <person name="Submissions S."/>
        </authorList>
    </citation>
    <scope>NUCLEOTIDE SEQUENCE [LARGE SCALE GENOMIC DNA]</scope>
    <source>
        <strain evidence="4">CGMCC 1.12803</strain>
    </source>
</reference>
<evidence type="ECO:0000313" key="3">
    <source>
        <dbReference type="EMBL" id="SOD18867.1"/>
    </source>
</evidence>
<dbReference type="PIRSF" id="PIRSF018266">
    <property type="entry name" value="FecR"/>
    <property type="match status" value="1"/>
</dbReference>
<dbReference type="EMBL" id="OCMT01000003">
    <property type="protein sequence ID" value="SOD18867.1"/>
    <property type="molecule type" value="Genomic_DNA"/>
</dbReference>
<protein>
    <submittedName>
        <fullName evidence="3">FecR family protein</fullName>
    </submittedName>
</protein>
<dbReference type="PANTHER" id="PTHR30273:SF2">
    <property type="entry name" value="PROTEIN FECR"/>
    <property type="match status" value="1"/>
</dbReference>